<gene>
    <name evidence="9" type="ORF">ACFOOR_02360</name>
</gene>
<feature type="region of interest" description="Disordered" evidence="7">
    <location>
        <begin position="20"/>
        <end position="63"/>
    </location>
</feature>
<evidence type="ECO:0000256" key="3">
    <source>
        <dbReference type="ARBA" id="ARBA00022723"/>
    </source>
</evidence>
<keyword evidence="3 6" id="KW-0479">Metal-binding</keyword>
<dbReference type="Proteomes" id="UP001595379">
    <property type="component" value="Unassembled WGS sequence"/>
</dbReference>
<evidence type="ECO:0000313" key="10">
    <source>
        <dbReference type="Proteomes" id="UP001595379"/>
    </source>
</evidence>
<dbReference type="Pfam" id="PF00034">
    <property type="entry name" value="Cytochrom_C"/>
    <property type="match status" value="1"/>
</dbReference>
<name>A0ABV6ZU61_9PROT</name>
<evidence type="ECO:0000256" key="5">
    <source>
        <dbReference type="ARBA" id="ARBA00023004"/>
    </source>
</evidence>
<comment type="caution">
    <text evidence="9">The sequence shown here is derived from an EMBL/GenBank/DDBJ whole genome shotgun (WGS) entry which is preliminary data.</text>
</comment>
<evidence type="ECO:0000259" key="8">
    <source>
        <dbReference type="PROSITE" id="PS51007"/>
    </source>
</evidence>
<dbReference type="SUPFAM" id="SSF46626">
    <property type="entry name" value="Cytochrome c"/>
    <property type="match status" value="1"/>
</dbReference>
<sequence>MRHILLLSAAALVIAACGGSGDSEPDASNAPAPAQQSAPIEEPAAAVDDAAMTETPTEEAPSATEEAIEAAADEAETDMTAALAALPAPYNEADLANGNRQFRRCASCHTIAEGARNLVGPNLHGLFSRNAGEVEGFSYSAAVRDSGIDWSPEHLDSWLQDPRGYIPGNRMSFVGLREANDRRDVIAYLMIETAAE</sequence>
<dbReference type="PROSITE" id="PS51007">
    <property type="entry name" value="CYTC"/>
    <property type="match status" value="1"/>
</dbReference>
<feature type="compositionally biased region" description="Low complexity" evidence="7">
    <location>
        <begin position="27"/>
        <end position="63"/>
    </location>
</feature>
<dbReference type="RefSeq" id="WP_343163826.1">
    <property type="nucleotide sequence ID" value="NZ_JBHRSV010000001.1"/>
</dbReference>
<evidence type="ECO:0000256" key="4">
    <source>
        <dbReference type="ARBA" id="ARBA00022982"/>
    </source>
</evidence>
<accession>A0ABV6ZU61</accession>
<reference evidence="10" key="1">
    <citation type="journal article" date="2019" name="Int. J. Syst. Evol. Microbiol.">
        <title>The Global Catalogue of Microorganisms (GCM) 10K type strain sequencing project: providing services to taxonomists for standard genome sequencing and annotation.</title>
        <authorList>
            <consortium name="The Broad Institute Genomics Platform"/>
            <consortium name="The Broad Institute Genome Sequencing Center for Infectious Disease"/>
            <person name="Wu L."/>
            <person name="Ma J."/>
        </authorList>
    </citation>
    <scope>NUCLEOTIDE SEQUENCE [LARGE SCALE GENOMIC DNA]</scope>
    <source>
        <strain evidence="10">KCTC 52487</strain>
    </source>
</reference>
<dbReference type="Gene3D" id="1.10.760.10">
    <property type="entry name" value="Cytochrome c-like domain"/>
    <property type="match status" value="1"/>
</dbReference>
<keyword evidence="10" id="KW-1185">Reference proteome</keyword>
<proteinExistence type="predicted"/>
<dbReference type="PANTHER" id="PTHR11961">
    <property type="entry name" value="CYTOCHROME C"/>
    <property type="match status" value="1"/>
</dbReference>
<evidence type="ECO:0000256" key="2">
    <source>
        <dbReference type="ARBA" id="ARBA00022617"/>
    </source>
</evidence>
<keyword evidence="1" id="KW-0813">Transport</keyword>
<evidence type="ECO:0000313" key="9">
    <source>
        <dbReference type="EMBL" id="MFC2924941.1"/>
    </source>
</evidence>
<dbReference type="InterPro" id="IPR009056">
    <property type="entry name" value="Cyt_c-like_dom"/>
</dbReference>
<dbReference type="PROSITE" id="PS51257">
    <property type="entry name" value="PROKAR_LIPOPROTEIN"/>
    <property type="match status" value="1"/>
</dbReference>
<keyword evidence="5 6" id="KW-0408">Iron</keyword>
<dbReference type="EMBL" id="JBHRSV010000001">
    <property type="protein sequence ID" value="MFC2924941.1"/>
    <property type="molecule type" value="Genomic_DNA"/>
</dbReference>
<dbReference type="InterPro" id="IPR002327">
    <property type="entry name" value="Cyt_c_1A/1B"/>
</dbReference>
<protein>
    <submittedName>
        <fullName evidence="9">Cytochrome c family protein</fullName>
    </submittedName>
</protein>
<organism evidence="9 10">
    <name type="scientific">Hyphobacterium vulgare</name>
    <dbReference type="NCBI Taxonomy" id="1736751"/>
    <lineage>
        <taxon>Bacteria</taxon>
        <taxon>Pseudomonadati</taxon>
        <taxon>Pseudomonadota</taxon>
        <taxon>Alphaproteobacteria</taxon>
        <taxon>Maricaulales</taxon>
        <taxon>Maricaulaceae</taxon>
        <taxon>Hyphobacterium</taxon>
    </lineage>
</organism>
<keyword evidence="4" id="KW-0249">Electron transport</keyword>
<evidence type="ECO:0000256" key="7">
    <source>
        <dbReference type="SAM" id="MobiDB-lite"/>
    </source>
</evidence>
<keyword evidence="2 6" id="KW-0349">Heme</keyword>
<dbReference type="InterPro" id="IPR036909">
    <property type="entry name" value="Cyt_c-like_dom_sf"/>
</dbReference>
<evidence type="ECO:0000256" key="6">
    <source>
        <dbReference type="PROSITE-ProRule" id="PRU00433"/>
    </source>
</evidence>
<evidence type="ECO:0000256" key="1">
    <source>
        <dbReference type="ARBA" id="ARBA00022448"/>
    </source>
</evidence>
<dbReference type="PRINTS" id="PR00604">
    <property type="entry name" value="CYTCHRMECIAB"/>
</dbReference>
<feature type="domain" description="Cytochrome c" evidence="8">
    <location>
        <begin position="93"/>
        <end position="193"/>
    </location>
</feature>